<keyword evidence="2" id="KW-1185">Reference proteome</keyword>
<proteinExistence type="predicted"/>
<name>A0A511XK14_9PROT</name>
<gene>
    <name evidence="1" type="ORF">AOE01nite_15190</name>
</gene>
<protein>
    <submittedName>
        <fullName evidence="1">Uncharacterized protein</fullName>
    </submittedName>
</protein>
<dbReference type="AlphaFoldDB" id="A0A511XK14"/>
<dbReference type="EMBL" id="BJYG01000018">
    <property type="protein sequence ID" value="GEN63295.1"/>
    <property type="molecule type" value="Genomic_DNA"/>
</dbReference>
<organism evidence="1 2">
    <name type="scientific">Acetobacter oeni</name>
    <dbReference type="NCBI Taxonomy" id="304077"/>
    <lineage>
        <taxon>Bacteria</taxon>
        <taxon>Pseudomonadati</taxon>
        <taxon>Pseudomonadota</taxon>
        <taxon>Alphaproteobacteria</taxon>
        <taxon>Acetobacterales</taxon>
        <taxon>Acetobacteraceae</taxon>
        <taxon>Acetobacter</taxon>
    </lineage>
</organism>
<reference evidence="1 2" key="1">
    <citation type="submission" date="2019-07" db="EMBL/GenBank/DDBJ databases">
        <title>Whole genome shotgun sequence of Acetobacter oeni NBRC 105207.</title>
        <authorList>
            <person name="Hosoyama A."/>
            <person name="Uohara A."/>
            <person name="Ohji S."/>
            <person name="Ichikawa N."/>
        </authorList>
    </citation>
    <scope>NUCLEOTIDE SEQUENCE [LARGE SCALE GENOMIC DNA]</scope>
    <source>
        <strain evidence="1 2">NBRC 105207</strain>
    </source>
</reference>
<evidence type="ECO:0000313" key="1">
    <source>
        <dbReference type="EMBL" id="GEN63295.1"/>
    </source>
</evidence>
<accession>A0A511XK14</accession>
<evidence type="ECO:0000313" key="2">
    <source>
        <dbReference type="Proteomes" id="UP000321746"/>
    </source>
</evidence>
<sequence>MRAGLVIMVAVSDEDGVDFPAAGVEHGLLVVRIFRAGIDHDPSGAGLDQPGIGAVIRHRAGVSGDNADKARRFGEGPAIFGDGFLITGQGLD</sequence>
<comment type="caution">
    <text evidence="1">The sequence shown here is derived from an EMBL/GenBank/DDBJ whole genome shotgun (WGS) entry which is preliminary data.</text>
</comment>
<dbReference type="Proteomes" id="UP000321746">
    <property type="component" value="Unassembled WGS sequence"/>
</dbReference>